<dbReference type="AlphaFoldDB" id="A0A0F7TL72"/>
<dbReference type="Pfam" id="PF11093">
    <property type="entry name" value="Mitochondr_Som1"/>
    <property type="match status" value="1"/>
</dbReference>
<sequence>MPSGIRRMQLSTSTAALDLHARGVGVQRPFETNSCNWSSSENGSLPGRRVLGGTSTSRLGISPFRLRNNSEIPSTAQKVVSPTPIRRDMAPLVPTFSAETLPDHVNTVQRNFQDKRRKGPAVNLKECQLLEMVQYSCNPPQGEIPQPGVITCEPIVRLFRRCAGGLTVETTSWEPIRIAAEERQKKATETKS</sequence>
<evidence type="ECO:0000313" key="2">
    <source>
        <dbReference type="EMBL" id="CEJ57488.1"/>
    </source>
</evidence>
<evidence type="ECO:0000256" key="1">
    <source>
        <dbReference type="SAM" id="MobiDB-lite"/>
    </source>
</evidence>
<reference evidence="3" key="1">
    <citation type="journal article" date="2015" name="Genome Announc.">
        <title>Draft genome sequence of the fungus Penicillium brasilianum MG11.</title>
        <authorList>
            <person name="Horn F."/>
            <person name="Linde J."/>
            <person name="Mattern D.J."/>
            <person name="Walther G."/>
            <person name="Guthke R."/>
            <person name="Brakhage A.A."/>
            <person name="Valiante V."/>
        </authorList>
    </citation>
    <scope>NUCLEOTIDE SEQUENCE [LARGE SCALE GENOMIC DNA]</scope>
    <source>
        <strain evidence="3">MG11</strain>
    </source>
</reference>
<name>A0A0F7TL72_PENBI</name>
<dbReference type="Proteomes" id="UP000042958">
    <property type="component" value="Unassembled WGS sequence"/>
</dbReference>
<dbReference type="EMBL" id="CDHK01000005">
    <property type="protein sequence ID" value="CEJ57488.1"/>
    <property type="molecule type" value="Genomic_DNA"/>
</dbReference>
<gene>
    <name evidence="2" type="ORF">PMG11_06179</name>
</gene>
<evidence type="ECO:0008006" key="4">
    <source>
        <dbReference type="Google" id="ProtNLM"/>
    </source>
</evidence>
<keyword evidence="3" id="KW-1185">Reference proteome</keyword>
<protein>
    <recommendedName>
        <fullName evidence="4">Mitochondrial export protein Som1</fullName>
    </recommendedName>
</protein>
<dbReference type="InterPro" id="IPR024645">
    <property type="entry name" value="Mitochondr_Som1"/>
</dbReference>
<feature type="region of interest" description="Disordered" evidence="1">
    <location>
        <begin position="35"/>
        <end position="56"/>
    </location>
</feature>
<dbReference type="GO" id="GO:0042720">
    <property type="term" value="C:mitochondrial inner membrane peptidase complex"/>
    <property type="evidence" value="ECO:0007669"/>
    <property type="project" value="InterPro"/>
</dbReference>
<dbReference type="OrthoDB" id="3983163at2759"/>
<evidence type="ECO:0000313" key="3">
    <source>
        <dbReference type="Proteomes" id="UP000042958"/>
    </source>
</evidence>
<accession>A0A0F7TL72</accession>
<organism evidence="2 3">
    <name type="scientific">Penicillium brasilianum</name>
    <dbReference type="NCBI Taxonomy" id="104259"/>
    <lineage>
        <taxon>Eukaryota</taxon>
        <taxon>Fungi</taxon>
        <taxon>Dikarya</taxon>
        <taxon>Ascomycota</taxon>
        <taxon>Pezizomycotina</taxon>
        <taxon>Eurotiomycetes</taxon>
        <taxon>Eurotiomycetidae</taxon>
        <taxon>Eurotiales</taxon>
        <taxon>Aspergillaceae</taxon>
        <taxon>Penicillium</taxon>
    </lineage>
</organism>
<proteinExistence type="predicted"/>